<dbReference type="GO" id="GO:0003700">
    <property type="term" value="F:DNA-binding transcription factor activity"/>
    <property type="evidence" value="ECO:0007669"/>
    <property type="project" value="TreeGrafter"/>
</dbReference>
<dbReference type="OrthoDB" id="4716833at2"/>
<evidence type="ECO:0000313" key="9">
    <source>
        <dbReference type="Proteomes" id="UP000093962"/>
    </source>
</evidence>
<dbReference type="PANTHER" id="PTHR30055:SF234">
    <property type="entry name" value="HTH-TYPE TRANSCRIPTIONAL REGULATOR BETI"/>
    <property type="match status" value="1"/>
</dbReference>
<proteinExistence type="predicted"/>
<dbReference type="PRINTS" id="PR00455">
    <property type="entry name" value="HTHTETR"/>
</dbReference>
<dbReference type="InterPro" id="IPR050109">
    <property type="entry name" value="HTH-type_TetR-like_transc_reg"/>
</dbReference>
<comment type="caution">
    <text evidence="7">The sequence shown here is derived from an EMBL/GenBank/DDBJ whole genome shotgun (WGS) entry which is preliminary data.</text>
</comment>
<feature type="domain" description="HTH tetR-type" evidence="6">
    <location>
        <begin position="26"/>
        <end position="86"/>
    </location>
</feature>
<evidence type="ECO:0000259" key="6">
    <source>
        <dbReference type="PROSITE" id="PS50977"/>
    </source>
</evidence>
<dbReference type="InterPro" id="IPR036271">
    <property type="entry name" value="Tet_transcr_reg_TetR-rel_C_sf"/>
</dbReference>
<dbReference type="EMBL" id="LZSF01000038">
    <property type="protein sequence ID" value="OBA91067.1"/>
    <property type="molecule type" value="Genomic_DNA"/>
</dbReference>
<feature type="region of interest" description="Disordered" evidence="5">
    <location>
        <begin position="1"/>
        <end position="27"/>
    </location>
</feature>
<keyword evidence="2 4" id="KW-0238">DNA-binding</keyword>
<evidence type="ECO:0000256" key="1">
    <source>
        <dbReference type="ARBA" id="ARBA00023015"/>
    </source>
</evidence>
<dbReference type="AlphaFoldDB" id="A0A1A0N0B7"/>
<sequence length="218" mass="23371">MTSPRIGCCDDGPVSSQSGPGRPRDASIDDRVLTATRELLSEVGFQELSMRLVAQRSGVTRASLARRWPSKAALVIDAVMGVAPDLTPFDGTDVYGWIDFVVRGSRALFNRPDMKAAAPDLTQALVEDKQLGRSLWNRFTGPAVELFADDVGAQTAEERRSAELDARAVLIMAAGAAMYVSTIAADDDSTELEERIVELLTTGYRAVAANRPAADGQA</sequence>
<dbReference type="PROSITE" id="PS50977">
    <property type="entry name" value="HTH_TETR_2"/>
    <property type="match status" value="1"/>
</dbReference>
<dbReference type="PANTHER" id="PTHR30055">
    <property type="entry name" value="HTH-TYPE TRANSCRIPTIONAL REGULATOR RUTR"/>
    <property type="match status" value="1"/>
</dbReference>
<accession>A0A1A0N0B7</accession>
<reference evidence="8 10" key="2">
    <citation type="submission" date="2019-01" db="EMBL/GenBank/DDBJ databases">
        <title>High-quality-draft genome sequences of five non-tuberculosis mycobacteriaceae isolated from a nosocomial environment.</title>
        <authorList>
            <person name="Tiago I."/>
            <person name="Alarico S."/>
            <person name="Pereira S.G."/>
            <person name="Coelho C."/>
            <person name="Maranha A."/>
            <person name="Empadinhas N."/>
        </authorList>
    </citation>
    <scope>NUCLEOTIDE SEQUENCE [LARGE SCALE GENOMIC DNA]</scope>
    <source>
        <strain evidence="8 10">24AIII</strain>
    </source>
</reference>
<evidence type="ECO:0000313" key="10">
    <source>
        <dbReference type="Proteomes" id="UP000294929"/>
    </source>
</evidence>
<protein>
    <submittedName>
        <fullName evidence="7">TetR family transcriptional regulator</fullName>
    </submittedName>
    <submittedName>
        <fullName evidence="8">TetR/AcrR family transcriptional regulator</fullName>
    </submittedName>
</protein>
<feature type="DNA-binding region" description="H-T-H motif" evidence="4">
    <location>
        <begin position="49"/>
        <end position="68"/>
    </location>
</feature>
<evidence type="ECO:0000256" key="3">
    <source>
        <dbReference type="ARBA" id="ARBA00023163"/>
    </source>
</evidence>
<keyword evidence="1" id="KW-0805">Transcription regulation</keyword>
<evidence type="ECO:0000256" key="4">
    <source>
        <dbReference type="PROSITE-ProRule" id="PRU00335"/>
    </source>
</evidence>
<dbReference type="EMBL" id="SDLO01000006">
    <property type="protein sequence ID" value="TDK90503.1"/>
    <property type="molecule type" value="Genomic_DNA"/>
</dbReference>
<dbReference type="SUPFAM" id="SSF48498">
    <property type="entry name" value="Tetracyclin repressor-like, C-terminal domain"/>
    <property type="match status" value="1"/>
</dbReference>
<name>A0A1A0N0B7_MYCMU</name>
<dbReference type="Pfam" id="PF00440">
    <property type="entry name" value="TetR_N"/>
    <property type="match status" value="1"/>
</dbReference>
<reference evidence="7 9" key="1">
    <citation type="submission" date="2016-06" db="EMBL/GenBank/DDBJ databases">
        <authorList>
            <person name="Kjaerup R.B."/>
            <person name="Dalgaard T.S."/>
            <person name="Juul-Madsen H.R."/>
        </authorList>
    </citation>
    <scope>NUCLEOTIDE SEQUENCE [LARGE SCALE GENOMIC DNA]</scope>
    <source>
        <strain evidence="7 9">1199456.5</strain>
    </source>
</reference>
<dbReference type="InterPro" id="IPR009057">
    <property type="entry name" value="Homeodomain-like_sf"/>
</dbReference>
<evidence type="ECO:0000256" key="2">
    <source>
        <dbReference type="ARBA" id="ARBA00023125"/>
    </source>
</evidence>
<dbReference type="Gene3D" id="1.10.357.10">
    <property type="entry name" value="Tetracycline Repressor, domain 2"/>
    <property type="match status" value="1"/>
</dbReference>
<evidence type="ECO:0000313" key="7">
    <source>
        <dbReference type="EMBL" id="OBA91067.1"/>
    </source>
</evidence>
<evidence type="ECO:0000256" key="5">
    <source>
        <dbReference type="SAM" id="MobiDB-lite"/>
    </source>
</evidence>
<dbReference type="Proteomes" id="UP000093962">
    <property type="component" value="Unassembled WGS sequence"/>
</dbReference>
<evidence type="ECO:0000313" key="8">
    <source>
        <dbReference type="EMBL" id="TDK90503.1"/>
    </source>
</evidence>
<dbReference type="InterPro" id="IPR001647">
    <property type="entry name" value="HTH_TetR"/>
</dbReference>
<dbReference type="Proteomes" id="UP000294929">
    <property type="component" value="Unassembled WGS sequence"/>
</dbReference>
<organism evidence="7 9">
    <name type="scientific">Mycolicibacterium mucogenicum</name>
    <name type="common">Mycobacterium mucogenicum</name>
    <dbReference type="NCBI Taxonomy" id="56689"/>
    <lineage>
        <taxon>Bacteria</taxon>
        <taxon>Bacillati</taxon>
        <taxon>Actinomycetota</taxon>
        <taxon>Actinomycetes</taxon>
        <taxon>Mycobacteriales</taxon>
        <taxon>Mycobacteriaceae</taxon>
        <taxon>Mycolicibacterium</taxon>
    </lineage>
</organism>
<dbReference type="SUPFAM" id="SSF46689">
    <property type="entry name" value="Homeodomain-like"/>
    <property type="match status" value="1"/>
</dbReference>
<gene>
    <name evidence="7" type="ORF">A5642_11535</name>
    <name evidence="8" type="ORF">EUA03_08760</name>
</gene>
<keyword evidence="3" id="KW-0804">Transcription</keyword>
<dbReference type="GO" id="GO:0000976">
    <property type="term" value="F:transcription cis-regulatory region binding"/>
    <property type="evidence" value="ECO:0007669"/>
    <property type="project" value="TreeGrafter"/>
</dbReference>